<dbReference type="GO" id="GO:0003677">
    <property type="term" value="F:DNA binding"/>
    <property type="evidence" value="ECO:0007669"/>
    <property type="project" value="UniProtKB-KW"/>
</dbReference>
<dbReference type="Proteomes" id="UP000215509">
    <property type="component" value="Unassembled WGS sequence"/>
</dbReference>
<keyword evidence="6" id="KW-1185">Reference proteome</keyword>
<evidence type="ECO:0000256" key="1">
    <source>
        <dbReference type="ARBA" id="ARBA00023015"/>
    </source>
</evidence>
<dbReference type="AlphaFoldDB" id="A0A229UH10"/>
<evidence type="ECO:0000313" key="6">
    <source>
        <dbReference type="Proteomes" id="UP000215509"/>
    </source>
</evidence>
<dbReference type="InterPro" id="IPR002577">
    <property type="entry name" value="HTH_HxlR"/>
</dbReference>
<dbReference type="Pfam" id="PF01638">
    <property type="entry name" value="HxlR"/>
    <property type="match status" value="1"/>
</dbReference>
<dbReference type="EMBL" id="NMQW01000058">
    <property type="protein sequence ID" value="OXM82686.1"/>
    <property type="molecule type" value="Genomic_DNA"/>
</dbReference>
<keyword evidence="2" id="KW-0238">DNA-binding</keyword>
<comment type="caution">
    <text evidence="5">The sequence shown here is derived from an EMBL/GenBank/DDBJ whole genome shotgun (WGS) entry which is preliminary data.</text>
</comment>
<dbReference type="RefSeq" id="WP_094018491.1">
    <property type="nucleotide sequence ID" value="NZ_NMQW01000058.1"/>
</dbReference>
<dbReference type="PANTHER" id="PTHR33204">
    <property type="entry name" value="TRANSCRIPTIONAL REGULATOR, MARR FAMILY"/>
    <property type="match status" value="1"/>
</dbReference>
<keyword evidence="1" id="KW-0805">Transcription regulation</keyword>
<dbReference type="PROSITE" id="PS51118">
    <property type="entry name" value="HTH_HXLR"/>
    <property type="match status" value="1"/>
</dbReference>
<dbReference type="OrthoDB" id="9791143at2"/>
<organism evidence="5 6">
    <name type="scientific">Paenibacillus rigui</name>
    <dbReference type="NCBI Taxonomy" id="554312"/>
    <lineage>
        <taxon>Bacteria</taxon>
        <taxon>Bacillati</taxon>
        <taxon>Bacillota</taxon>
        <taxon>Bacilli</taxon>
        <taxon>Bacillales</taxon>
        <taxon>Paenibacillaceae</taxon>
        <taxon>Paenibacillus</taxon>
    </lineage>
</organism>
<accession>A0A229UH10</accession>
<evidence type="ECO:0000256" key="3">
    <source>
        <dbReference type="ARBA" id="ARBA00023163"/>
    </source>
</evidence>
<gene>
    <name evidence="5" type="ORF">CF651_29705</name>
</gene>
<protein>
    <submittedName>
        <fullName evidence="5">MarR family transcriptional regulator</fullName>
    </submittedName>
</protein>
<evidence type="ECO:0000256" key="2">
    <source>
        <dbReference type="ARBA" id="ARBA00023125"/>
    </source>
</evidence>
<dbReference type="PANTHER" id="PTHR33204:SF29">
    <property type="entry name" value="TRANSCRIPTIONAL REGULATOR"/>
    <property type="match status" value="1"/>
</dbReference>
<sequence>MSLNCQDEVEATLEVLVGKWKLIILSHIALNKTMRFGEFQKSIPDITKKMLSSQLRDLEYHGIISRKVYNQMPLKVEYAITEYGESLKPILDTLVHWGKNHIEYMSSQEKKVVDSSG</sequence>
<dbReference type="InterPro" id="IPR036388">
    <property type="entry name" value="WH-like_DNA-bd_sf"/>
</dbReference>
<evidence type="ECO:0000313" key="5">
    <source>
        <dbReference type="EMBL" id="OXM82686.1"/>
    </source>
</evidence>
<evidence type="ECO:0000259" key="4">
    <source>
        <dbReference type="PROSITE" id="PS51118"/>
    </source>
</evidence>
<keyword evidence="3" id="KW-0804">Transcription</keyword>
<name>A0A229UH10_9BACL</name>
<proteinExistence type="predicted"/>
<dbReference type="SUPFAM" id="SSF46785">
    <property type="entry name" value="Winged helix' DNA-binding domain"/>
    <property type="match status" value="1"/>
</dbReference>
<reference evidence="5 6" key="1">
    <citation type="submission" date="2017-07" db="EMBL/GenBank/DDBJ databases">
        <title>Genome sequencing and assembly of Paenibacillus rigui.</title>
        <authorList>
            <person name="Mayilraj S."/>
        </authorList>
    </citation>
    <scope>NUCLEOTIDE SEQUENCE [LARGE SCALE GENOMIC DNA]</scope>
    <source>
        <strain evidence="5 6">JCM 16352</strain>
    </source>
</reference>
<dbReference type="InterPro" id="IPR036390">
    <property type="entry name" value="WH_DNA-bd_sf"/>
</dbReference>
<feature type="domain" description="HTH hxlR-type" evidence="4">
    <location>
        <begin position="5"/>
        <end position="106"/>
    </location>
</feature>
<dbReference type="Gene3D" id="1.10.10.10">
    <property type="entry name" value="Winged helix-like DNA-binding domain superfamily/Winged helix DNA-binding domain"/>
    <property type="match status" value="1"/>
</dbReference>